<dbReference type="EMBL" id="JASCZI010182033">
    <property type="protein sequence ID" value="MED6186814.1"/>
    <property type="molecule type" value="Genomic_DNA"/>
</dbReference>
<accession>A0ABU6WLS0</accession>
<proteinExistence type="predicted"/>
<evidence type="ECO:0000256" key="1">
    <source>
        <dbReference type="SAM" id="MobiDB-lite"/>
    </source>
</evidence>
<evidence type="ECO:0000313" key="3">
    <source>
        <dbReference type="Proteomes" id="UP001341840"/>
    </source>
</evidence>
<keyword evidence="3" id="KW-1185">Reference proteome</keyword>
<name>A0ABU6WLS0_9FABA</name>
<comment type="caution">
    <text evidence="2">The sequence shown here is derived from an EMBL/GenBank/DDBJ whole genome shotgun (WGS) entry which is preliminary data.</text>
</comment>
<organism evidence="2 3">
    <name type="scientific">Stylosanthes scabra</name>
    <dbReference type="NCBI Taxonomy" id="79078"/>
    <lineage>
        <taxon>Eukaryota</taxon>
        <taxon>Viridiplantae</taxon>
        <taxon>Streptophyta</taxon>
        <taxon>Embryophyta</taxon>
        <taxon>Tracheophyta</taxon>
        <taxon>Spermatophyta</taxon>
        <taxon>Magnoliopsida</taxon>
        <taxon>eudicotyledons</taxon>
        <taxon>Gunneridae</taxon>
        <taxon>Pentapetalae</taxon>
        <taxon>rosids</taxon>
        <taxon>fabids</taxon>
        <taxon>Fabales</taxon>
        <taxon>Fabaceae</taxon>
        <taxon>Papilionoideae</taxon>
        <taxon>50 kb inversion clade</taxon>
        <taxon>dalbergioids sensu lato</taxon>
        <taxon>Dalbergieae</taxon>
        <taxon>Pterocarpus clade</taxon>
        <taxon>Stylosanthes</taxon>
    </lineage>
</organism>
<protein>
    <recommendedName>
        <fullName evidence="4">Aminotransferase-like plant mobile domain-containing protein</fullName>
    </recommendedName>
</protein>
<evidence type="ECO:0008006" key="4">
    <source>
        <dbReference type="Google" id="ProtNLM"/>
    </source>
</evidence>
<feature type="compositionally biased region" description="Polar residues" evidence="1">
    <location>
        <begin position="318"/>
        <end position="335"/>
    </location>
</feature>
<feature type="region of interest" description="Disordered" evidence="1">
    <location>
        <begin position="297"/>
        <end position="335"/>
    </location>
</feature>
<sequence length="488" mass="53925">MERGQQELRVAANRASIGALDQKLSRPEVGVSGGRIDSEPVLYQFSTSSHSLNSHKKERKWLKWCEPFLLYSLKGGVLVISWFGPFRAKLSAKVYYPRFVVAAFASVAVDDNLHGEGQGSFHFCVSFMGQTFKFPLERIVAAWGLRNAGTTFRGGRNPHSEWNEFEKMDAARALRLSPASSGKYHISRMATTHRLLLYAISYMLMPRKGNHGTATEEDLILLWAMINEKQVNWPYLMAHKLVDYSHGKINSALGLPHLWTKVFPLIPLDVSQEEFVASRSNFVITSKNINQMRRDLAHPDAGEGDVPERNVRPRADVGSSSQAPREAGETSQSQPNYMEILLKSFKALQARVDDGFAKLTDRIDSIDISLISQAEEMRMLRDRFLESVGEVPPTAEPTAEAPTEIAPTVEVPTTDLPLTDEVTRTDDPAAEGVTEVAPAVADQGEGIQAAMETTEVVQVVVSSVEGVQVVADSVETAQEQSVETPAQD</sequence>
<gene>
    <name evidence="2" type="ORF">PIB30_070339</name>
</gene>
<evidence type="ECO:0000313" key="2">
    <source>
        <dbReference type="EMBL" id="MED6186814.1"/>
    </source>
</evidence>
<dbReference type="Proteomes" id="UP001341840">
    <property type="component" value="Unassembled WGS sequence"/>
</dbReference>
<reference evidence="2 3" key="1">
    <citation type="journal article" date="2023" name="Plants (Basel)">
        <title>Bridging the Gap: Combining Genomics and Transcriptomics Approaches to Understand Stylosanthes scabra, an Orphan Legume from the Brazilian Caatinga.</title>
        <authorList>
            <person name="Ferreira-Neto J.R.C."/>
            <person name="da Silva M.D."/>
            <person name="Binneck E."/>
            <person name="de Melo N.F."/>
            <person name="da Silva R.H."/>
            <person name="de Melo A.L.T.M."/>
            <person name="Pandolfi V."/>
            <person name="Bustamante F.O."/>
            <person name="Brasileiro-Vidal A.C."/>
            <person name="Benko-Iseppon A.M."/>
        </authorList>
    </citation>
    <scope>NUCLEOTIDE SEQUENCE [LARGE SCALE GENOMIC DNA]</scope>
    <source>
        <tissue evidence="2">Leaves</tissue>
    </source>
</reference>
<feature type="compositionally biased region" description="Basic and acidic residues" evidence="1">
    <location>
        <begin position="297"/>
        <end position="315"/>
    </location>
</feature>